<protein>
    <submittedName>
        <fullName evidence="1">Uncharacterized protein</fullName>
    </submittedName>
</protein>
<dbReference type="RefSeq" id="WP_135312557.1">
    <property type="nucleotide sequence ID" value="NZ_CP038439.1"/>
</dbReference>
<dbReference type="KEGG" id="plia:E4191_05715"/>
<gene>
    <name evidence="1" type="ORF">E4191_05715</name>
</gene>
<evidence type="ECO:0000313" key="2">
    <source>
        <dbReference type="Proteomes" id="UP000296374"/>
    </source>
</evidence>
<proteinExistence type="predicted"/>
<evidence type="ECO:0000313" key="1">
    <source>
        <dbReference type="EMBL" id="QBX34268.1"/>
    </source>
</evidence>
<name>A0A4P7HJF0_9RHOB</name>
<sequence length="87" mass="9406">MPNDPFHGCAASAGSPYNHTLTITPSNSNDLPVIPSAILVQAVQPAYAFAEGKGAPSDDPAGEWSRYPYDLEKIASRQVLQISLHWR</sequence>
<organism evidence="1 2">
    <name type="scientific">Paracoccus liaowanqingii</name>
    <dbReference type="NCBI Taxonomy" id="2560053"/>
    <lineage>
        <taxon>Bacteria</taxon>
        <taxon>Pseudomonadati</taxon>
        <taxon>Pseudomonadota</taxon>
        <taxon>Alphaproteobacteria</taxon>
        <taxon>Rhodobacterales</taxon>
        <taxon>Paracoccaceae</taxon>
        <taxon>Paracoccus</taxon>
    </lineage>
</organism>
<dbReference type="Proteomes" id="UP000296374">
    <property type="component" value="Chromosome"/>
</dbReference>
<reference evidence="2" key="1">
    <citation type="submission" date="2019-03" db="EMBL/GenBank/DDBJ databases">
        <authorList>
            <person name="Li J."/>
        </authorList>
    </citation>
    <scope>NUCLEOTIDE SEQUENCE [LARGE SCALE GENOMIC DNA]</scope>
    <source>
        <strain evidence="2">2251</strain>
    </source>
</reference>
<dbReference type="AlphaFoldDB" id="A0A4P7HJF0"/>
<dbReference type="EMBL" id="CP038439">
    <property type="protein sequence ID" value="QBX34268.1"/>
    <property type="molecule type" value="Genomic_DNA"/>
</dbReference>
<accession>A0A4P7HJF0</accession>